<gene>
    <name evidence="2" type="ORF">HPP92_008409</name>
</gene>
<sequence>MVGLQRFPLTLMNQNISYGKFFSYVQKRFMKAINSAQTRLDNRTRDLQLDKLVKQMKKLKLVVRMHELMSKRRASHTSIQLLSRWSNIIGLNVRVGSFIKKHPHFFQVYMHPIKRNLCLRFSQKMSDLIAEEASVIRKSGMVTVQVLKKLLMMSTNGSLHAHALWLVRREFGLPDDFRDSVVSKYPEIFRLVHPDKIELLSWDNDLAVAEIEKWRENEYREKWLSEYETRYAFPISFPTGFIIPRGYREKLKNWQRMSYLKPYEKREAVHVRTRGGVDRLEKRVVGILHEFLSLTVEKMVDVERLSHFRRDFSMEENLREILLQHPGVFYISAKGNSLTVFLREKYSKGCLVEPNPIYTVRRKMLNLVLLERRFTSLMKPLEKTKDTRLACFDVATESLDCLEEHAVSLN</sequence>
<dbReference type="GO" id="GO:0003723">
    <property type="term" value="F:RNA binding"/>
    <property type="evidence" value="ECO:0007669"/>
    <property type="project" value="InterPro"/>
</dbReference>
<dbReference type="OrthoDB" id="1551582at2759"/>
<dbReference type="PANTHER" id="PTHR31476">
    <property type="entry name" value="PROTEIN WHAT'S THIS FACTOR 1 HOMOLOG, CHLOROPLASTIC"/>
    <property type="match status" value="1"/>
</dbReference>
<dbReference type="AlphaFoldDB" id="A0A835RCB6"/>
<reference evidence="2 3" key="1">
    <citation type="journal article" date="2020" name="Nat. Food">
        <title>A phased Vanilla planifolia genome enables genetic improvement of flavour and production.</title>
        <authorList>
            <person name="Hasing T."/>
            <person name="Tang H."/>
            <person name="Brym M."/>
            <person name="Khazi F."/>
            <person name="Huang T."/>
            <person name="Chambers A.H."/>
        </authorList>
    </citation>
    <scope>NUCLEOTIDE SEQUENCE [LARGE SCALE GENOMIC DNA]</scope>
    <source>
        <tissue evidence="2">Leaf</tissue>
    </source>
</reference>
<evidence type="ECO:0000259" key="1">
    <source>
        <dbReference type="Pfam" id="PF11955"/>
    </source>
</evidence>
<dbReference type="Proteomes" id="UP000639772">
    <property type="component" value="Unassembled WGS sequence"/>
</dbReference>
<dbReference type="PANTHER" id="PTHR31476:SF12">
    <property type="entry name" value="UBIQUITIN CARBOXYL-TERMINAL HYDROLASE FAMILY PROTEIN"/>
    <property type="match status" value="1"/>
</dbReference>
<name>A0A835RCB6_VANPL</name>
<organism evidence="2 3">
    <name type="scientific">Vanilla planifolia</name>
    <name type="common">Vanilla</name>
    <dbReference type="NCBI Taxonomy" id="51239"/>
    <lineage>
        <taxon>Eukaryota</taxon>
        <taxon>Viridiplantae</taxon>
        <taxon>Streptophyta</taxon>
        <taxon>Embryophyta</taxon>
        <taxon>Tracheophyta</taxon>
        <taxon>Spermatophyta</taxon>
        <taxon>Magnoliopsida</taxon>
        <taxon>Liliopsida</taxon>
        <taxon>Asparagales</taxon>
        <taxon>Orchidaceae</taxon>
        <taxon>Vanilloideae</taxon>
        <taxon>Vanilleae</taxon>
        <taxon>Vanilla</taxon>
    </lineage>
</organism>
<dbReference type="Pfam" id="PF11955">
    <property type="entry name" value="PORR"/>
    <property type="match status" value="1"/>
</dbReference>
<proteinExistence type="predicted"/>
<dbReference type="InterPro" id="IPR045040">
    <property type="entry name" value="PORR_fam"/>
</dbReference>
<dbReference type="EMBL" id="JADCNM010000004">
    <property type="protein sequence ID" value="KAG0486314.1"/>
    <property type="molecule type" value="Genomic_DNA"/>
</dbReference>
<dbReference type="InterPro" id="IPR021099">
    <property type="entry name" value="PORR_domain"/>
</dbReference>
<comment type="caution">
    <text evidence="2">The sequence shown here is derived from an EMBL/GenBank/DDBJ whole genome shotgun (WGS) entry which is preliminary data.</text>
</comment>
<feature type="domain" description="PORR" evidence="1">
    <location>
        <begin position="45"/>
        <end position="372"/>
    </location>
</feature>
<evidence type="ECO:0000313" key="2">
    <source>
        <dbReference type="EMBL" id="KAG0486314.1"/>
    </source>
</evidence>
<protein>
    <recommendedName>
        <fullName evidence="1">PORR domain-containing protein</fullName>
    </recommendedName>
</protein>
<accession>A0A835RCB6</accession>
<evidence type="ECO:0000313" key="3">
    <source>
        <dbReference type="Proteomes" id="UP000639772"/>
    </source>
</evidence>